<gene>
    <name evidence="1" type="ORF">MANES_08G089240v8</name>
</gene>
<protein>
    <submittedName>
        <fullName evidence="1">Uncharacterized protein</fullName>
    </submittedName>
</protein>
<organism evidence="1 2">
    <name type="scientific">Manihot esculenta</name>
    <name type="common">Cassava</name>
    <name type="synonym">Jatropha manihot</name>
    <dbReference type="NCBI Taxonomy" id="3983"/>
    <lineage>
        <taxon>Eukaryota</taxon>
        <taxon>Viridiplantae</taxon>
        <taxon>Streptophyta</taxon>
        <taxon>Embryophyta</taxon>
        <taxon>Tracheophyta</taxon>
        <taxon>Spermatophyta</taxon>
        <taxon>Magnoliopsida</taxon>
        <taxon>eudicotyledons</taxon>
        <taxon>Gunneridae</taxon>
        <taxon>Pentapetalae</taxon>
        <taxon>rosids</taxon>
        <taxon>fabids</taxon>
        <taxon>Malpighiales</taxon>
        <taxon>Euphorbiaceae</taxon>
        <taxon>Crotonoideae</taxon>
        <taxon>Manihoteae</taxon>
        <taxon>Manihot</taxon>
    </lineage>
</organism>
<evidence type="ECO:0000313" key="1">
    <source>
        <dbReference type="EMBL" id="KAG8649285.1"/>
    </source>
</evidence>
<keyword evidence="2" id="KW-1185">Reference proteome</keyword>
<dbReference type="Proteomes" id="UP000091857">
    <property type="component" value="Chromosome 8"/>
</dbReference>
<sequence>MIFSDFMVLNEKDLSFEKKRPRRFLPGSAAESEVQPPKVPDFRLWRRTFGRRKCPSFASGERVRPPKVPPKVPCPAFS</sequence>
<reference evidence="2" key="1">
    <citation type="journal article" date="2016" name="Nat. Biotechnol.">
        <title>Sequencing wild and cultivated cassava and related species reveals extensive interspecific hybridization and genetic diversity.</title>
        <authorList>
            <person name="Bredeson J.V."/>
            <person name="Lyons J.B."/>
            <person name="Prochnik S.E."/>
            <person name="Wu G.A."/>
            <person name="Ha C.M."/>
            <person name="Edsinger-Gonzales E."/>
            <person name="Grimwood J."/>
            <person name="Schmutz J."/>
            <person name="Rabbi I.Y."/>
            <person name="Egesi C."/>
            <person name="Nauluvula P."/>
            <person name="Lebot V."/>
            <person name="Ndunguru J."/>
            <person name="Mkamilo G."/>
            <person name="Bart R.S."/>
            <person name="Setter T.L."/>
            <person name="Gleadow R.M."/>
            <person name="Kulakow P."/>
            <person name="Ferguson M.E."/>
            <person name="Rounsley S."/>
            <person name="Rokhsar D.S."/>
        </authorList>
    </citation>
    <scope>NUCLEOTIDE SEQUENCE [LARGE SCALE GENOMIC DNA]</scope>
    <source>
        <strain evidence="2">cv. AM560-2</strain>
    </source>
</reference>
<dbReference type="EMBL" id="CM004394">
    <property type="protein sequence ID" value="KAG8649285.1"/>
    <property type="molecule type" value="Genomic_DNA"/>
</dbReference>
<comment type="caution">
    <text evidence="1">The sequence shown here is derived from an EMBL/GenBank/DDBJ whole genome shotgun (WGS) entry which is preliminary data.</text>
</comment>
<name>A0ACB7H9W7_MANES</name>
<proteinExistence type="predicted"/>
<accession>A0ACB7H9W7</accession>
<evidence type="ECO:0000313" key="2">
    <source>
        <dbReference type="Proteomes" id="UP000091857"/>
    </source>
</evidence>